<name>W4HKB8_9RHOB</name>
<feature type="compositionally biased region" description="Pro residues" evidence="1">
    <location>
        <begin position="33"/>
        <end position="48"/>
    </location>
</feature>
<organism evidence="2 3">
    <name type="scientific">Roseivivax marinus</name>
    <dbReference type="NCBI Taxonomy" id="1379903"/>
    <lineage>
        <taxon>Bacteria</taxon>
        <taxon>Pseudomonadati</taxon>
        <taxon>Pseudomonadota</taxon>
        <taxon>Alphaproteobacteria</taxon>
        <taxon>Rhodobacterales</taxon>
        <taxon>Roseobacteraceae</taxon>
        <taxon>Roseivivax</taxon>
    </lineage>
</organism>
<reference evidence="2 3" key="1">
    <citation type="journal article" date="2014" name="Antonie Van Leeuwenhoek">
        <title>Roseivivax atlanticus sp. nov., isolated from surface seawater of the Atlantic Ocean.</title>
        <authorList>
            <person name="Li G."/>
            <person name="Lai Q."/>
            <person name="Liu X."/>
            <person name="Sun F."/>
            <person name="Shao Z."/>
        </authorList>
    </citation>
    <scope>NUCLEOTIDE SEQUENCE [LARGE SCALE GENOMIC DNA]</scope>
    <source>
        <strain evidence="2 3">22II-s10s</strain>
    </source>
</reference>
<evidence type="ECO:0000313" key="3">
    <source>
        <dbReference type="Proteomes" id="UP000019063"/>
    </source>
</evidence>
<comment type="caution">
    <text evidence="2">The sequence shown here is derived from an EMBL/GenBank/DDBJ whole genome shotgun (WGS) entry which is preliminary data.</text>
</comment>
<sequence>MLLPTLAAFGSALAMSAAGFVLLSTDRRVPEATPVPRPRPAPPAPPLATPRRIIPPVVDAPEPYFDDFRPDLDRLVVVCPDGATMPGPEDLRLSYDADYDETEVRLVSGDADRLVCYLPGVRPEAIDLASVEFIPAGAAAALLADA</sequence>
<feature type="region of interest" description="Disordered" evidence="1">
    <location>
        <begin position="31"/>
        <end position="52"/>
    </location>
</feature>
<dbReference type="RefSeq" id="WP_043844244.1">
    <property type="nucleotide sequence ID" value="NZ_AQQW01000005.1"/>
</dbReference>
<dbReference type="EMBL" id="AQQW01000005">
    <property type="protein sequence ID" value="ETW12858.1"/>
    <property type="molecule type" value="Genomic_DNA"/>
</dbReference>
<evidence type="ECO:0000256" key="1">
    <source>
        <dbReference type="SAM" id="MobiDB-lite"/>
    </source>
</evidence>
<dbReference type="AlphaFoldDB" id="W4HKB8"/>
<gene>
    <name evidence="2" type="ORF">ATO8_09953</name>
</gene>
<keyword evidence="3" id="KW-1185">Reference proteome</keyword>
<dbReference type="Proteomes" id="UP000019063">
    <property type="component" value="Unassembled WGS sequence"/>
</dbReference>
<accession>W4HKB8</accession>
<proteinExistence type="predicted"/>
<protein>
    <submittedName>
        <fullName evidence="2">Uncharacterized protein</fullName>
    </submittedName>
</protein>
<evidence type="ECO:0000313" key="2">
    <source>
        <dbReference type="EMBL" id="ETW12858.1"/>
    </source>
</evidence>
<dbReference type="STRING" id="1379903.ATO8_09953"/>